<evidence type="ECO:0000259" key="4">
    <source>
        <dbReference type="Pfam" id="PF14111"/>
    </source>
</evidence>
<accession>A0A2Z6M7Y2</accession>
<dbReference type="PANTHER" id="PTHR33116">
    <property type="entry name" value="REVERSE TRANSCRIPTASE ZINC-BINDING DOMAIN-CONTAINING PROTEIN-RELATED-RELATED"/>
    <property type="match status" value="1"/>
</dbReference>
<dbReference type="Pfam" id="PF00078">
    <property type="entry name" value="RVT_1"/>
    <property type="match status" value="1"/>
</dbReference>
<evidence type="ECO:0008006" key="8">
    <source>
        <dbReference type="Google" id="ProtNLM"/>
    </source>
</evidence>
<name>A0A2Z6M7Y2_TRISU</name>
<dbReference type="OrthoDB" id="422314at2759"/>
<feature type="domain" description="Reverse transcriptase" evidence="2">
    <location>
        <begin position="889"/>
        <end position="1019"/>
    </location>
</feature>
<feature type="compositionally biased region" description="Polar residues" evidence="1">
    <location>
        <begin position="321"/>
        <end position="331"/>
    </location>
</feature>
<evidence type="ECO:0000259" key="3">
    <source>
        <dbReference type="Pfam" id="PF03372"/>
    </source>
</evidence>
<dbReference type="PANTHER" id="PTHR33116:SF86">
    <property type="entry name" value="REVERSE TRANSCRIPTASE DOMAIN-CONTAINING PROTEIN"/>
    <property type="match status" value="1"/>
</dbReference>
<dbReference type="SUPFAM" id="SSF56672">
    <property type="entry name" value="DNA/RNA polymerases"/>
    <property type="match status" value="1"/>
</dbReference>
<gene>
    <name evidence="6" type="ORF">TSUD_271490</name>
</gene>
<sequence length="1515" mass="172481">MNKRLRCSSTSEQSDCDLSDSRVVSNLASFTGSAKVWYLSTLGELCVILGINMENLNINEEEALNFDLEEHSDEQHDVNLCLVGRFINDRPIKFNSMRARMADVWRPVKSMIVKEATPGLYLFKFFHPLDVEEVMKGGSWLFDNYTLVIDRMKVGVALHDIPLYHVNFWVQIHNVPVGMMLEKVGKGLANYIGEFVECDKNNSTSFWRQYMRVKVRVDVRRPLKREKKIMLNGGLGGVVKFKYERLGLFCFVCGVIGHSENKCEVKYALEREDGSRGWSNEIRAEVRRPGGRVESRWLREERGSMGGVPTDCHASQREPQRSGSPQSNETQPRPHDNGSDSYQGGNEERGSMGGVPTDCHASQREPQRSGSPQSNETQPRPHDNGSDSYQGGNEVVVTGRNINQSMPTTMRSSHPNHESTLISSVATNSLSHRPILMLSNDMNTRPVGNAMAERDIAQISLIVNDVAQTPGGSHLDDKDMEFPGLPGLMIILSWNCRGLGGPSAIPNLLEDEQRGECRLTCYYGYPERSRRSSAWDLLRELGNMSSLPWCIIGDFNDLLSQEDKRGNLPHPNWLCMGFHQAISDCDLSDIPLEGYPFTWIKSRGTPHVIEERLDRAMASTSWLNLFPNVRLSNLLASHSDHSPILLHCTPSSRSRFNGYFRFENNWLREPDLEEVVFDGWGVHENIEMVDRVARCANRLQSWGRKKKVKFKEEIDECVRKMEVLRGNQGEEEGRRYQEINDRHVVLMVQEEDYWKQRAKMHWLKEGDMNTSFFHKSATARRKKKNISKLIDEGGIEVHTQEELCEEDNIYLAAPITKAEIQQALFQMHPDKSPGPDGFNPAFYHRFWEQCGDDIFVAASNWLDRGTISICGRSILDNALIAIEVIHALKRKTKGRRGELALKIDISKAYDKVDWGFLRGVLTSMGFGDNWIRWIMMCVSSVNYSVLMNYDKVGPIIPGRGLRQGDPLSPYLFILVAEGLTSLIHQAVGRGDVHGARICRGAPEVSHLLFADDCFLFCRASVVEAVERGDVHGARICRGAPEVSHLLFADDCFLFCRASVVEVNHLMNILHTYEIASGQEINFAKSEVFFSRNLSHAAKEDLASILGVRHVLGTGIYLGLPSMIGRSKKAIFSYIKDRIWKKMNSWRGRALSKAGKEVMIKSVLQAIPSYVMSMFILPSSLIDDIEKMLNAFWWGGGSNNNKGIHWLAWDRLACPKARGGLGFRNFEAFNMAMVAKQAWNIIQNPESLAAQIIKARYFPRSSLLEASLGYNPSFAWRSIWKARQILLHGCRWRIGSGDKIRVMYDPWLRGNGDRWVSSPQVECVYDLFVKDLLLENYKAWDIAKIQNLFIGPVVKEIIATPLISSVKEDKMVWEEERNGCYSVKSGYNLAMRCIFHSNKHHVDGNWNDIWKAQSPHKTRHLSLKRTIFMCFLDVLQPVSVGWQQSITIIGESVKPGWDSRKNEDNATLGRISSLFWCIWHNRNDKIWNDNIQLPSQVGRMAFTVWNEWFTVHQLRR</sequence>
<feature type="domain" description="DUF4283" evidence="4">
    <location>
        <begin position="78"/>
        <end position="154"/>
    </location>
</feature>
<dbReference type="InterPro" id="IPR025836">
    <property type="entry name" value="Zn_knuckle_CX2CX4HX4C"/>
</dbReference>
<evidence type="ECO:0000259" key="5">
    <source>
        <dbReference type="Pfam" id="PF14392"/>
    </source>
</evidence>
<keyword evidence="7" id="KW-1185">Reference proteome</keyword>
<dbReference type="InterPro" id="IPR036691">
    <property type="entry name" value="Endo/exonu/phosph_ase_sf"/>
</dbReference>
<feature type="domain" description="Endonuclease/exonuclease/phosphatase" evidence="3">
    <location>
        <begin position="520"/>
        <end position="624"/>
    </location>
</feature>
<dbReference type="InterPro" id="IPR043502">
    <property type="entry name" value="DNA/RNA_pol_sf"/>
</dbReference>
<dbReference type="Gene3D" id="3.60.10.10">
    <property type="entry name" value="Endonuclease/exonuclease/phosphatase"/>
    <property type="match status" value="1"/>
</dbReference>
<proteinExistence type="predicted"/>
<dbReference type="CDD" id="cd01650">
    <property type="entry name" value="RT_nLTR_like"/>
    <property type="match status" value="1"/>
</dbReference>
<feature type="compositionally biased region" description="Polar residues" evidence="1">
    <location>
        <begin position="368"/>
        <end position="378"/>
    </location>
</feature>
<dbReference type="Pfam" id="PF14111">
    <property type="entry name" value="DUF4283"/>
    <property type="match status" value="1"/>
</dbReference>
<dbReference type="Pfam" id="PF03372">
    <property type="entry name" value="Exo_endo_phos"/>
    <property type="match status" value="1"/>
</dbReference>
<protein>
    <recommendedName>
        <fullName evidence="8">Reverse transcriptase domain-containing protein</fullName>
    </recommendedName>
</protein>
<dbReference type="InterPro" id="IPR000477">
    <property type="entry name" value="RT_dom"/>
</dbReference>
<evidence type="ECO:0000313" key="6">
    <source>
        <dbReference type="EMBL" id="GAU27608.1"/>
    </source>
</evidence>
<dbReference type="Pfam" id="PF14392">
    <property type="entry name" value="zf-CCHC_4"/>
    <property type="match status" value="1"/>
</dbReference>
<dbReference type="EMBL" id="DF973358">
    <property type="protein sequence ID" value="GAU27608.1"/>
    <property type="molecule type" value="Genomic_DNA"/>
</dbReference>
<feature type="domain" description="Zinc knuckle CX2CX4HX4C" evidence="5">
    <location>
        <begin position="217"/>
        <end position="264"/>
    </location>
</feature>
<organism evidence="6 7">
    <name type="scientific">Trifolium subterraneum</name>
    <name type="common">Subterranean clover</name>
    <dbReference type="NCBI Taxonomy" id="3900"/>
    <lineage>
        <taxon>Eukaryota</taxon>
        <taxon>Viridiplantae</taxon>
        <taxon>Streptophyta</taxon>
        <taxon>Embryophyta</taxon>
        <taxon>Tracheophyta</taxon>
        <taxon>Spermatophyta</taxon>
        <taxon>Magnoliopsida</taxon>
        <taxon>eudicotyledons</taxon>
        <taxon>Gunneridae</taxon>
        <taxon>Pentapetalae</taxon>
        <taxon>rosids</taxon>
        <taxon>fabids</taxon>
        <taxon>Fabales</taxon>
        <taxon>Fabaceae</taxon>
        <taxon>Papilionoideae</taxon>
        <taxon>50 kb inversion clade</taxon>
        <taxon>NPAAA clade</taxon>
        <taxon>Hologalegina</taxon>
        <taxon>IRL clade</taxon>
        <taxon>Trifolieae</taxon>
        <taxon>Trifolium</taxon>
    </lineage>
</organism>
<evidence type="ECO:0000313" key="7">
    <source>
        <dbReference type="Proteomes" id="UP000242715"/>
    </source>
</evidence>
<dbReference type="SUPFAM" id="SSF56219">
    <property type="entry name" value="DNase I-like"/>
    <property type="match status" value="1"/>
</dbReference>
<dbReference type="InterPro" id="IPR025558">
    <property type="entry name" value="DUF4283"/>
</dbReference>
<dbReference type="InterPro" id="IPR005135">
    <property type="entry name" value="Endo/exonuclease/phosphatase"/>
</dbReference>
<dbReference type="Proteomes" id="UP000242715">
    <property type="component" value="Unassembled WGS sequence"/>
</dbReference>
<reference evidence="7" key="1">
    <citation type="journal article" date="2017" name="Front. Plant Sci.">
        <title>Climate Clever Clovers: New Paradigm to Reduce the Environmental Footprint of Ruminants by Breeding Low Methanogenic Forages Utilizing Haplotype Variation.</title>
        <authorList>
            <person name="Kaur P."/>
            <person name="Appels R."/>
            <person name="Bayer P.E."/>
            <person name="Keeble-Gagnere G."/>
            <person name="Wang J."/>
            <person name="Hirakawa H."/>
            <person name="Shirasawa K."/>
            <person name="Vercoe P."/>
            <person name="Stefanova K."/>
            <person name="Durmic Z."/>
            <person name="Nichols P."/>
            <person name="Revell C."/>
            <person name="Isobe S.N."/>
            <person name="Edwards D."/>
            <person name="Erskine W."/>
        </authorList>
    </citation>
    <scope>NUCLEOTIDE SEQUENCE [LARGE SCALE GENOMIC DNA]</scope>
    <source>
        <strain evidence="7">cv. Daliak</strain>
    </source>
</reference>
<feature type="region of interest" description="Disordered" evidence="1">
    <location>
        <begin position="297"/>
        <end position="393"/>
    </location>
</feature>
<evidence type="ECO:0000256" key="1">
    <source>
        <dbReference type="SAM" id="MobiDB-lite"/>
    </source>
</evidence>
<dbReference type="GO" id="GO:0003824">
    <property type="term" value="F:catalytic activity"/>
    <property type="evidence" value="ECO:0007669"/>
    <property type="project" value="InterPro"/>
</dbReference>
<evidence type="ECO:0000259" key="2">
    <source>
        <dbReference type="Pfam" id="PF00078"/>
    </source>
</evidence>